<dbReference type="EMBL" id="BT138802">
    <property type="protein sequence ID" value="AFK38597.1"/>
    <property type="molecule type" value="mRNA"/>
</dbReference>
<name>I3SEA5_LOTJA</name>
<protein>
    <submittedName>
        <fullName evidence="1">Uncharacterized protein</fullName>
    </submittedName>
</protein>
<dbReference type="AlphaFoldDB" id="I3SEA5"/>
<accession>I3SEA5</accession>
<proteinExistence type="evidence at transcript level"/>
<sequence length="41" mass="5163">MSPNFHLETCNIWKWISYQWWILHVCMLENFNSANTRTYQR</sequence>
<organism evidence="1">
    <name type="scientific">Lotus japonicus</name>
    <name type="common">Lotus corniculatus var. japonicus</name>
    <dbReference type="NCBI Taxonomy" id="34305"/>
    <lineage>
        <taxon>Eukaryota</taxon>
        <taxon>Viridiplantae</taxon>
        <taxon>Streptophyta</taxon>
        <taxon>Embryophyta</taxon>
        <taxon>Tracheophyta</taxon>
        <taxon>Spermatophyta</taxon>
        <taxon>Magnoliopsida</taxon>
        <taxon>eudicotyledons</taxon>
        <taxon>Gunneridae</taxon>
        <taxon>Pentapetalae</taxon>
        <taxon>rosids</taxon>
        <taxon>fabids</taxon>
        <taxon>Fabales</taxon>
        <taxon>Fabaceae</taxon>
        <taxon>Papilionoideae</taxon>
        <taxon>50 kb inversion clade</taxon>
        <taxon>NPAAA clade</taxon>
        <taxon>Hologalegina</taxon>
        <taxon>robinioid clade</taxon>
        <taxon>Loteae</taxon>
        <taxon>Lotus</taxon>
    </lineage>
</organism>
<reference evidence="1" key="1">
    <citation type="submission" date="2012-05" db="EMBL/GenBank/DDBJ databases">
        <authorList>
            <person name="Krishnakumar V."/>
            <person name="Cheung F."/>
            <person name="Xiao Y."/>
            <person name="Chan A."/>
            <person name="Moskal W.A."/>
            <person name="Town C.D."/>
        </authorList>
    </citation>
    <scope>NUCLEOTIDE SEQUENCE</scope>
</reference>
<evidence type="ECO:0000313" key="1">
    <source>
        <dbReference type="EMBL" id="AFK38597.1"/>
    </source>
</evidence>